<name>A0ABR7TM22_9BACT</name>
<organism evidence="2 3">
    <name type="scientific">Chitinophaga qingshengii</name>
    <dbReference type="NCBI Taxonomy" id="1569794"/>
    <lineage>
        <taxon>Bacteria</taxon>
        <taxon>Pseudomonadati</taxon>
        <taxon>Bacteroidota</taxon>
        <taxon>Chitinophagia</taxon>
        <taxon>Chitinophagales</taxon>
        <taxon>Chitinophagaceae</taxon>
        <taxon>Chitinophaga</taxon>
    </lineage>
</organism>
<keyword evidence="1" id="KW-1133">Transmembrane helix</keyword>
<dbReference type="EMBL" id="JACVFC010000001">
    <property type="protein sequence ID" value="MBC9931035.1"/>
    <property type="molecule type" value="Genomic_DNA"/>
</dbReference>
<reference evidence="2 3" key="1">
    <citation type="submission" date="2020-09" db="EMBL/GenBank/DDBJ databases">
        <title>Genome sequences of type strains of Chitinophaga qingshengii and Chitinophaga varians.</title>
        <authorList>
            <person name="Kittiwongwattana C."/>
        </authorList>
    </citation>
    <scope>NUCLEOTIDE SEQUENCE [LARGE SCALE GENOMIC DNA]</scope>
    <source>
        <strain evidence="2 3">JCM 30026</strain>
    </source>
</reference>
<gene>
    <name evidence="2" type="ORF">ICL07_11655</name>
</gene>
<comment type="caution">
    <text evidence="2">The sequence shown here is derived from an EMBL/GenBank/DDBJ whole genome shotgun (WGS) entry which is preliminary data.</text>
</comment>
<keyword evidence="1" id="KW-0472">Membrane</keyword>
<accession>A0ABR7TM22</accession>
<dbReference type="Proteomes" id="UP000659124">
    <property type="component" value="Unassembled WGS sequence"/>
</dbReference>
<keyword evidence="1" id="KW-0812">Transmembrane</keyword>
<sequence>MMPITITTLRKNLPGWLGVMLLLCSAAFYLPSDGVYCSRPSVQNEQVYTGRCCKGRTISYFRALSACIPAVSYRVPVTYILAFADRKTLVQLRCAEEVCRRFEVVPHLPQLKISFEPAPTAPHMI</sequence>
<dbReference type="RefSeq" id="WP_188088071.1">
    <property type="nucleotide sequence ID" value="NZ_JACVFC010000001.1"/>
</dbReference>
<evidence type="ECO:0000256" key="1">
    <source>
        <dbReference type="SAM" id="Phobius"/>
    </source>
</evidence>
<keyword evidence="3" id="KW-1185">Reference proteome</keyword>
<protein>
    <submittedName>
        <fullName evidence="2">Uncharacterized protein</fullName>
    </submittedName>
</protein>
<proteinExistence type="predicted"/>
<evidence type="ECO:0000313" key="3">
    <source>
        <dbReference type="Proteomes" id="UP000659124"/>
    </source>
</evidence>
<feature type="transmembrane region" description="Helical" evidence="1">
    <location>
        <begin position="12"/>
        <end position="30"/>
    </location>
</feature>
<evidence type="ECO:0000313" key="2">
    <source>
        <dbReference type="EMBL" id="MBC9931035.1"/>
    </source>
</evidence>